<dbReference type="PANTHER" id="PTHR13734:SF5">
    <property type="entry name" value="CCA TRNA NUCLEOTIDYLTRANSFERASE, MITOCHONDRIAL"/>
    <property type="match status" value="1"/>
</dbReference>
<gene>
    <name evidence="7" type="ORF">ACA1_045210</name>
</gene>
<feature type="region of interest" description="Disordered" evidence="5">
    <location>
        <begin position="501"/>
        <end position="523"/>
    </location>
</feature>
<reference evidence="7 8" key="1">
    <citation type="journal article" date="2013" name="Genome Biol.">
        <title>Genome of Acanthamoeba castellanii highlights extensive lateral gene transfer and early evolution of tyrosine kinase signaling.</title>
        <authorList>
            <person name="Clarke M."/>
            <person name="Lohan A.J."/>
            <person name="Liu B."/>
            <person name="Lagkouvardos I."/>
            <person name="Roy S."/>
            <person name="Zafar N."/>
            <person name="Bertelli C."/>
            <person name="Schilde C."/>
            <person name="Kianianmomeni A."/>
            <person name="Burglin T.R."/>
            <person name="Frech C."/>
            <person name="Turcotte B."/>
            <person name="Kopec K.O."/>
            <person name="Synnott J.M."/>
            <person name="Choo C."/>
            <person name="Paponov I."/>
            <person name="Finkler A."/>
            <person name="Soon Heng Tan C."/>
            <person name="Hutchins A.P."/>
            <person name="Weinmeier T."/>
            <person name="Rattei T."/>
            <person name="Chu J.S."/>
            <person name="Gimenez G."/>
            <person name="Irimia M."/>
            <person name="Rigden D.J."/>
            <person name="Fitzpatrick D.A."/>
            <person name="Lorenzo-Morales J."/>
            <person name="Bateman A."/>
            <person name="Chiu C.H."/>
            <person name="Tang P."/>
            <person name="Hegemann P."/>
            <person name="Fromm H."/>
            <person name="Raoult D."/>
            <person name="Greub G."/>
            <person name="Miranda-Saavedra D."/>
            <person name="Chen N."/>
            <person name="Nash P."/>
            <person name="Ginger M.L."/>
            <person name="Horn M."/>
            <person name="Schaap P."/>
            <person name="Caler L."/>
            <person name="Loftus B."/>
        </authorList>
    </citation>
    <scope>NUCLEOTIDE SEQUENCE [LARGE SCALE GENOMIC DNA]</scope>
    <source>
        <strain evidence="7 8">Neff</strain>
    </source>
</reference>
<dbReference type="InterPro" id="IPR002646">
    <property type="entry name" value="PolA_pol_head_dom"/>
</dbReference>
<dbReference type="GO" id="GO:0003723">
    <property type="term" value="F:RNA binding"/>
    <property type="evidence" value="ECO:0007669"/>
    <property type="project" value="UniProtKB-KW"/>
</dbReference>
<dbReference type="Gene3D" id="1.10.3090.10">
    <property type="entry name" value="cca-adding enzyme, domain 2"/>
    <property type="match status" value="1"/>
</dbReference>
<dbReference type="GO" id="GO:0052929">
    <property type="term" value="F:ATP:3'-cytidine-cytidine-tRNA adenylyltransferase activity"/>
    <property type="evidence" value="ECO:0007669"/>
    <property type="project" value="TreeGrafter"/>
</dbReference>
<dbReference type="Proteomes" id="UP000011083">
    <property type="component" value="Unassembled WGS sequence"/>
</dbReference>
<comment type="similarity">
    <text evidence="1 4">Belongs to the tRNA nucleotidyltransferase/poly(A) polymerase family.</text>
</comment>
<dbReference type="SUPFAM" id="SSF81891">
    <property type="entry name" value="Poly A polymerase C-terminal region-like"/>
    <property type="match status" value="1"/>
</dbReference>
<dbReference type="RefSeq" id="XP_004340528.1">
    <property type="nucleotide sequence ID" value="XM_004340480.1"/>
</dbReference>
<keyword evidence="8" id="KW-1185">Reference proteome</keyword>
<dbReference type="PANTHER" id="PTHR13734">
    <property type="entry name" value="TRNA-NUCLEOTIDYLTRANSFERASE"/>
    <property type="match status" value="1"/>
</dbReference>
<name>L8H282_ACACF</name>
<evidence type="ECO:0000313" key="8">
    <source>
        <dbReference type="Proteomes" id="UP000011083"/>
    </source>
</evidence>
<dbReference type="GeneID" id="14919262"/>
<feature type="domain" description="Poly A polymerase head" evidence="6">
    <location>
        <begin position="30"/>
        <end position="150"/>
    </location>
</feature>
<dbReference type="EMBL" id="KB007952">
    <property type="protein sequence ID" value="ELR18491.1"/>
    <property type="molecule type" value="Genomic_DNA"/>
</dbReference>
<dbReference type="GO" id="GO:0052927">
    <property type="term" value="F:CC tRNA cytidylyltransferase activity"/>
    <property type="evidence" value="ECO:0007669"/>
    <property type="project" value="TreeGrafter"/>
</dbReference>
<evidence type="ECO:0000259" key="6">
    <source>
        <dbReference type="Pfam" id="PF01743"/>
    </source>
</evidence>
<dbReference type="OrthoDB" id="445712at2759"/>
<protein>
    <submittedName>
        <fullName evidence="7">tRNA nucleotidyltransferase, putative</fullName>
    </submittedName>
</protein>
<keyword evidence="3 4" id="KW-0694">RNA-binding</keyword>
<dbReference type="Pfam" id="PF01743">
    <property type="entry name" value="PolyA_pol"/>
    <property type="match status" value="1"/>
</dbReference>
<dbReference type="KEGG" id="acan:ACA1_045210"/>
<evidence type="ECO:0000313" key="7">
    <source>
        <dbReference type="EMBL" id="ELR18491.1"/>
    </source>
</evidence>
<dbReference type="GO" id="GO:0001680">
    <property type="term" value="P:tRNA 3'-terminal CCA addition"/>
    <property type="evidence" value="ECO:0007669"/>
    <property type="project" value="TreeGrafter"/>
</dbReference>
<evidence type="ECO:0000256" key="1">
    <source>
        <dbReference type="ARBA" id="ARBA00007265"/>
    </source>
</evidence>
<dbReference type="STRING" id="1257118.L8H282"/>
<keyword evidence="2 4" id="KW-0808">Transferase</keyword>
<evidence type="ECO:0000256" key="4">
    <source>
        <dbReference type="RuleBase" id="RU003953"/>
    </source>
</evidence>
<evidence type="ECO:0000256" key="3">
    <source>
        <dbReference type="ARBA" id="ARBA00022884"/>
    </source>
</evidence>
<dbReference type="InterPro" id="IPR043519">
    <property type="entry name" value="NT_sf"/>
</dbReference>
<dbReference type="AlphaFoldDB" id="L8H282"/>
<accession>L8H282</accession>
<dbReference type="VEuPathDB" id="AmoebaDB:ACA1_045210"/>
<evidence type="ECO:0000256" key="2">
    <source>
        <dbReference type="ARBA" id="ARBA00022679"/>
    </source>
</evidence>
<sequence>MELELTQEETDLFGLLMAVVAESDCRTVVRVAGGWLLGIRDGGGDIDLVVDNMPAVAFADLLARHRPSETKGGKVIGSRPEQHKHVEVVALKLLDGAAAIELSSHHGRTPEEEARRRDFTINSLLYNINQAAVEDFTGMGVADLRAGLLRTPLPPGETLGQDPLRILRFAARFGFRVDAQLAAAMKDAALQLCLVTLWLPNRADDDDVIDHAQKELGSTIGRQRIAAEVTKMLSGPRPHVTLMALCQDDLHRIVFAPSKGPATMPKEFWTDELTRLARLAVELVMIGGREAGPEPVVAGLSPLAFWLACLFLPLGFSPLCLKDRDRETHLPFTKWDMREHWMVATSICTLIVRAHDLEGLALELDSTGAIDKLRVARVLRELGPSWVHALQLARVLSTLRLHVGDGSGGGNTAGGGVDAPLVDAVVTARFGRLEEWITHQSGLLAGPHGPAVWAVAPLVSAKTLLAALRARTTTTGDMPQPTGKDVGRLVALALDWQLARHDSNNNNNNDADEGADGATTTSLSSNRERECVAWVVDQWLALAKITLP</sequence>
<organism evidence="7 8">
    <name type="scientific">Acanthamoeba castellanii (strain ATCC 30010 / Neff)</name>
    <dbReference type="NCBI Taxonomy" id="1257118"/>
    <lineage>
        <taxon>Eukaryota</taxon>
        <taxon>Amoebozoa</taxon>
        <taxon>Discosea</taxon>
        <taxon>Longamoebia</taxon>
        <taxon>Centramoebida</taxon>
        <taxon>Acanthamoebidae</taxon>
        <taxon>Acanthamoeba</taxon>
    </lineage>
</organism>
<dbReference type="Gene3D" id="3.30.460.10">
    <property type="entry name" value="Beta Polymerase, domain 2"/>
    <property type="match status" value="1"/>
</dbReference>
<proteinExistence type="inferred from homology"/>
<evidence type="ECO:0000256" key="5">
    <source>
        <dbReference type="SAM" id="MobiDB-lite"/>
    </source>
</evidence>
<dbReference type="SUPFAM" id="SSF81301">
    <property type="entry name" value="Nucleotidyltransferase"/>
    <property type="match status" value="1"/>
</dbReference>